<dbReference type="Proteomes" id="UP000053240">
    <property type="component" value="Unassembled WGS sequence"/>
</dbReference>
<dbReference type="InParanoid" id="A0A194RBC1"/>
<dbReference type="CDD" id="cd09097">
    <property type="entry name" value="Deadenylase_CCR4"/>
    <property type="match status" value="1"/>
</dbReference>
<dbReference type="InterPro" id="IPR050410">
    <property type="entry name" value="CCR4/nocturin_mRNA_transcr"/>
</dbReference>
<feature type="region of interest" description="Disordered" evidence="1">
    <location>
        <begin position="285"/>
        <end position="353"/>
    </location>
</feature>
<dbReference type="PANTHER" id="PTHR12121">
    <property type="entry name" value="CARBON CATABOLITE REPRESSOR PROTEIN 4"/>
    <property type="match status" value="1"/>
</dbReference>
<gene>
    <name evidence="3" type="ORF">RR48_06287</name>
</gene>
<accession>A0A194RBC1</accession>
<organism evidence="3 4">
    <name type="scientific">Papilio machaon</name>
    <name type="common">Old World swallowtail butterfly</name>
    <dbReference type="NCBI Taxonomy" id="76193"/>
    <lineage>
        <taxon>Eukaryota</taxon>
        <taxon>Metazoa</taxon>
        <taxon>Ecdysozoa</taxon>
        <taxon>Arthropoda</taxon>
        <taxon>Hexapoda</taxon>
        <taxon>Insecta</taxon>
        <taxon>Pterygota</taxon>
        <taxon>Neoptera</taxon>
        <taxon>Endopterygota</taxon>
        <taxon>Lepidoptera</taxon>
        <taxon>Glossata</taxon>
        <taxon>Ditrysia</taxon>
        <taxon>Papilionoidea</taxon>
        <taxon>Papilionidae</taxon>
        <taxon>Papilioninae</taxon>
        <taxon>Papilio</taxon>
    </lineage>
</organism>
<evidence type="ECO:0000313" key="3">
    <source>
        <dbReference type="EMBL" id="KPJ13196.1"/>
    </source>
</evidence>
<evidence type="ECO:0000256" key="1">
    <source>
        <dbReference type="SAM" id="MobiDB-lite"/>
    </source>
</evidence>
<dbReference type="AlphaFoldDB" id="A0A194RBC1"/>
<dbReference type="Pfam" id="PF03372">
    <property type="entry name" value="Exo_endo_phos"/>
    <property type="match status" value="1"/>
</dbReference>
<evidence type="ECO:0000259" key="2">
    <source>
        <dbReference type="Pfam" id="PF03372"/>
    </source>
</evidence>
<dbReference type="STRING" id="76193.A0A194RBC1"/>
<evidence type="ECO:0000313" key="4">
    <source>
        <dbReference type="Proteomes" id="UP000053240"/>
    </source>
</evidence>
<dbReference type="GO" id="GO:0000175">
    <property type="term" value="F:3'-5'-RNA exonuclease activity"/>
    <property type="evidence" value="ECO:0007669"/>
    <property type="project" value="TreeGrafter"/>
</dbReference>
<feature type="compositionally biased region" description="Low complexity" evidence="1">
    <location>
        <begin position="342"/>
        <end position="353"/>
    </location>
</feature>
<proteinExistence type="predicted"/>
<protein>
    <submittedName>
        <fullName evidence="3">CCR4-NOT transcription complex subunit 6</fullName>
    </submittedName>
</protein>
<dbReference type="InterPro" id="IPR005135">
    <property type="entry name" value="Endo/exonuclease/phosphatase"/>
</dbReference>
<dbReference type="InterPro" id="IPR036691">
    <property type="entry name" value="Endo/exonu/phosph_ase_sf"/>
</dbReference>
<name>A0A194RBC1_PAPMA</name>
<sequence>MCYNVLCDKYATRQMYGYCPSWALEWDYRKKGILDEIRHYSADIISLQEVETDQFYSFFLPELKQDGYDGIFSPKSRAKTMSESERKYVDGCAIFFRSAKFALVKEHLIEFNQLAMANSEGSDNMLNRVMPKDNIGLAALLKTKEAAWENGIPTDASILGQPILVCTAHIHWDPEFCDVKLIQTMMLSNELRSILEDSARTLRLAGQRDNVQLLLCGDFNSLPDSGVVEFLSSGRVSSEHRDFKELGYAGSLRHHRLHLLQQAVDDAAGSSGPVVAGLVPRAQGGRLSASPHTLRSLPAAGGAGDVSEHEQQLQWSDRAQVAPVTARASPHPHPRPTPARHPPAATAPVSAAP</sequence>
<dbReference type="SUPFAM" id="SSF56219">
    <property type="entry name" value="DNase I-like"/>
    <property type="match status" value="1"/>
</dbReference>
<dbReference type="Gene3D" id="3.60.10.10">
    <property type="entry name" value="Endonuclease/exonuclease/phosphatase"/>
    <property type="match status" value="1"/>
</dbReference>
<dbReference type="PANTHER" id="PTHR12121:SF100">
    <property type="entry name" value="POLY(A)-SPECIFIC RIBONUCLEASE"/>
    <property type="match status" value="1"/>
</dbReference>
<keyword evidence="4" id="KW-1185">Reference proteome</keyword>
<reference evidence="3 4" key="1">
    <citation type="journal article" date="2015" name="Nat. Commun.">
        <title>Outbred genome sequencing and CRISPR/Cas9 gene editing in butterflies.</title>
        <authorList>
            <person name="Li X."/>
            <person name="Fan D."/>
            <person name="Zhang W."/>
            <person name="Liu G."/>
            <person name="Zhang L."/>
            <person name="Zhao L."/>
            <person name="Fang X."/>
            <person name="Chen L."/>
            <person name="Dong Y."/>
            <person name="Chen Y."/>
            <person name="Ding Y."/>
            <person name="Zhao R."/>
            <person name="Feng M."/>
            <person name="Zhu Y."/>
            <person name="Feng Y."/>
            <person name="Jiang X."/>
            <person name="Zhu D."/>
            <person name="Xiang H."/>
            <person name="Feng X."/>
            <person name="Li S."/>
            <person name="Wang J."/>
            <person name="Zhang G."/>
            <person name="Kronforst M.R."/>
            <person name="Wang W."/>
        </authorList>
    </citation>
    <scope>NUCLEOTIDE SEQUENCE [LARGE SCALE GENOMIC DNA]</scope>
    <source>
        <strain evidence="3">Ya'a_city_454_Pm</strain>
        <tissue evidence="3">Whole body</tissue>
    </source>
</reference>
<dbReference type="EMBL" id="KQ460647">
    <property type="protein sequence ID" value="KPJ13196.1"/>
    <property type="molecule type" value="Genomic_DNA"/>
</dbReference>
<feature type="domain" description="Endonuclease/exonuclease/phosphatase" evidence="2">
    <location>
        <begin position="2"/>
        <end position="259"/>
    </location>
</feature>